<reference evidence="2" key="3">
    <citation type="submission" date="2021-05" db="UniProtKB">
        <authorList>
            <consortium name="EnsemblPlants"/>
        </authorList>
    </citation>
    <scope>IDENTIFICATION</scope>
    <source>
        <strain evidence="2">cv. B73</strain>
    </source>
</reference>
<reference evidence="2" key="2">
    <citation type="submission" date="2019-07" db="EMBL/GenBank/DDBJ databases">
        <authorList>
            <person name="Seetharam A."/>
            <person name="Woodhouse M."/>
            <person name="Cannon E."/>
        </authorList>
    </citation>
    <scope>NUCLEOTIDE SEQUENCE [LARGE SCALE GENOMIC DNA]</scope>
    <source>
        <strain evidence="2">cv. B73</strain>
    </source>
</reference>
<keyword evidence="3" id="KW-1185">Reference proteome</keyword>
<reference evidence="3" key="1">
    <citation type="journal article" date="2009" name="Science">
        <title>The B73 maize genome: complexity, diversity, and dynamics.</title>
        <authorList>
            <person name="Schnable P.S."/>
            <person name="Ware D."/>
            <person name="Fulton R.S."/>
            <person name="Stein J.C."/>
            <person name="Wei F."/>
            <person name="Pasternak S."/>
            <person name="Liang C."/>
            <person name="Zhang J."/>
            <person name="Fulton L."/>
            <person name="Graves T.A."/>
            <person name="Minx P."/>
            <person name="Reily A.D."/>
            <person name="Courtney L."/>
            <person name="Kruchowski S.S."/>
            <person name="Tomlinson C."/>
            <person name="Strong C."/>
            <person name="Delehaunty K."/>
            <person name="Fronick C."/>
            <person name="Courtney B."/>
            <person name="Rock S.M."/>
            <person name="Belter E."/>
            <person name="Du F."/>
            <person name="Kim K."/>
            <person name="Abbott R.M."/>
            <person name="Cotton M."/>
            <person name="Levy A."/>
            <person name="Marchetto P."/>
            <person name="Ochoa K."/>
            <person name="Jackson S.M."/>
            <person name="Gillam B."/>
            <person name="Chen W."/>
            <person name="Yan L."/>
            <person name="Higginbotham J."/>
            <person name="Cardenas M."/>
            <person name="Waligorski J."/>
            <person name="Applebaum E."/>
            <person name="Phelps L."/>
            <person name="Falcone J."/>
            <person name="Kanchi K."/>
            <person name="Thane T."/>
            <person name="Scimone A."/>
            <person name="Thane N."/>
            <person name="Henke J."/>
            <person name="Wang T."/>
            <person name="Ruppert J."/>
            <person name="Shah N."/>
            <person name="Rotter K."/>
            <person name="Hodges J."/>
            <person name="Ingenthron E."/>
            <person name="Cordes M."/>
            <person name="Kohlberg S."/>
            <person name="Sgro J."/>
            <person name="Delgado B."/>
            <person name="Mead K."/>
            <person name="Chinwalla A."/>
            <person name="Leonard S."/>
            <person name="Crouse K."/>
            <person name="Collura K."/>
            <person name="Kudrna D."/>
            <person name="Currie J."/>
            <person name="He R."/>
            <person name="Angelova A."/>
            <person name="Rajasekar S."/>
            <person name="Mueller T."/>
            <person name="Lomeli R."/>
            <person name="Scara G."/>
            <person name="Ko A."/>
            <person name="Delaney K."/>
            <person name="Wissotski M."/>
            <person name="Lopez G."/>
            <person name="Campos D."/>
            <person name="Braidotti M."/>
            <person name="Ashley E."/>
            <person name="Golser W."/>
            <person name="Kim H."/>
            <person name="Lee S."/>
            <person name="Lin J."/>
            <person name="Dujmic Z."/>
            <person name="Kim W."/>
            <person name="Talag J."/>
            <person name="Zuccolo A."/>
            <person name="Fan C."/>
            <person name="Sebastian A."/>
            <person name="Kramer M."/>
            <person name="Spiegel L."/>
            <person name="Nascimento L."/>
            <person name="Zutavern T."/>
            <person name="Miller B."/>
            <person name="Ambroise C."/>
            <person name="Muller S."/>
            <person name="Spooner W."/>
            <person name="Narechania A."/>
            <person name="Ren L."/>
            <person name="Wei S."/>
            <person name="Kumari S."/>
            <person name="Faga B."/>
            <person name="Levy M.J."/>
            <person name="McMahan L."/>
            <person name="Van Buren P."/>
            <person name="Vaughn M.W."/>
            <person name="Ying K."/>
            <person name="Yeh C.-T."/>
            <person name="Emrich S.J."/>
            <person name="Jia Y."/>
            <person name="Kalyanaraman A."/>
            <person name="Hsia A.-P."/>
            <person name="Barbazuk W.B."/>
            <person name="Baucom R.S."/>
            <person name="Brutnell T.P."/>
            <person name="Carpita N.C."/>
            <person name="Chaparro C."/>
            <person name="Chia J.-M."/>
            <person name="Deragon J.-M."/>
            <person name="Estill J.C."/>
            <person name="Fu Y."/>
            <person name="Jeddeloh J.A."/>
            <person name="Han Y."/>
            <person name="Lee H."/>
            <person name="Li P."/>
            <person name="Lisch D.R."/>
            <person name="Liu S."/>
            <person name="Liu Z."/>
            <person name="Nagel D.H."/>
            <person name="McCann M.C."/>
            <person name="SanMiguel P."/>
            <person name="Myers A.M."/>
            <person name="Nettleton D."/>
            <person name="Nguyen J."/>
            <person name="Penning B.W."/>
            <person name="Ponnala L."/>
            <person name="Schneider K.L."/>
            <person name="Schwartz D.C."/>
            <person name="Sharma A."/>
            <person name="Soderlund C."/>
            <person name="Springer N.M."/>
            <person name="Sun Q."/>
            <person name="Wang H."/>
            <person name="Waterman M."/>
            <person name="Westerman R."/>
            <person name="Wolfgruber T.K."/>
            <person name="Yang L."/>
            <person name="Yu Y."/>
            <person name="Zhang L."/>
            <person name="Zhou S."/>
            <person name="Zhu Q."/>
            <person name="Bennetzen J.L."/>
            <person name="Dawe R.K."/>
            <person name="Jiang J."/>
            <person name="Jiang N."/>
            <person name="Presting G.G."/>
            <person name="Wessler S.R."/>
            <person name="Aluru S."/>
            <person name="Martienssen R.A."/>
            <person name="Clifton S.W."/>
            <person name="McCombie W.R."/>
            <person name="Wing R.A."/>
            <person name="Wilson R.K."/>
        </authorList>
    </citation>
    <scope>NUCLEOTIDE SEQUENCE [LARGE SCALE GENOMIC DNA]</scope>
    <source>
        <strain evidence="3">cv. B73</strain>
    </source>
</reference>
<feature type="region of interest" description="Disordered" evidence="1">
    <location>
        <begin position="1"/>
        <end position="49"/>
    </location>
</feature>
<evidence type="ECO:0000313" key="3">
    <source>
        <dbReference type="Proteomes" id="UP000007305"/>
    </source>
</evidence>
<evidence type="ECO:0000256" key="1">
    <source>
        <dbReference type="SAM" id="MobiDB-lite"/>
    </source>
</evidence>
<name>A0A804PRP8_MAIZE</name>
<dbReference type="Proteomes" id="UP000007305">
    <property type="component" value="Chromosome 6"/>
</dbReference>
<dbReference type="InParanoid" id="A0A804PRP8"/>
<protein>
    <submittedName>
        <fullName evidence="2">Uncharacterized protein</fullName>
    </submittedName>
</protein>
<dbReference type="Gramene" id="Zm00001eb265160_T001">
    <property type="protein sequence ID" value="Zm00001eb265160_P001"/>
    <property type="gene ID" value="Zm00001eb265160"/>
</dbReference>
<dbReference type="EnsemblPlants" id="Zm00001eb265160_T001">
    <property type="protein sequence ID" value="Zm00001eb265160_P001"/>
    <property type="gene ID" value="Zm00001eb265160"/>
</dbReference>
<dbReference type="AlphaFoldDB" id="A0A804PRP8"/>
<organism evidence="2 3">
    <name type="scientific">Zea mays</name>
    <name type="common">Maize</name>
    <dbReference type="NCBI Taxonomy" id="4577"/>
    <lineage>
        <taxon>Eukaryota</taxon>
        <taxon>Viridiplantae</taxon>
        <taxon>Streptophyta</taxon>
        <taxon>Embryophyta</taxon>
        <taxon>Tracheophyta</taxon>
        <taxon>Spermatophyta</taxon>
        <taxon>Magnoliopsida</taxon>
        <taxon>Liliopsida</taxon>
        <taxon>Poales</taxon>
        <taxon>Poaceae</taxon>
        <taxon>PACMAD clade</taxon>
        <taxon>Panicoideae</taxon>
        <taxon>Andropogonodae</taxon>
        <taxon>Andropogoneae</taxon>
        <taxon>Tripsacinae</taxon>
        <taxon>Zea</taxon>
    </lineage>
</organism>
<accession>A0A804PRP8</accession>
<evidence type="ECO:0000313" key="2">
    <source>
        <dbReference type="EnsemblPlants" id="Zm00001eb265160_P001"/>
    </source>
</evidence>
<proteinExistence type="predicted"/>
<sequence>PGTPWFTAWKKPQSRHASDTARAVAGDDRSTTGIPPPPSSSPAADAGRSASGFTYRAGIVAAPLSDSDCTLTTGSGHPAAAPSILDRSIDHCSLRYIFLVGMLLDTARCTC</sequence>